<proteinExistence type="inferred from homology"/>
<dbReference type="SUPFAM" id="SSF48264">
    <property type="entry name" value="Cytochrome P450"/>
    <property type="match status" value="1"/>
</dbReference>
<dbReference type="EMBL" id="QGNW01000295">
    <property type="protein sequence ID" value="RVW78507.1"/>
    <property type="molecule type" value="Genomic_DNA"/>
</dbReference>
<accession>A0A438H2J3</accession>
<evidence type="ECO:0000313" key="5">
    <source>
        <dbReference type="EMBL" id="RVW78507.1"/>
    </source>
</evidence>
<evidence type="ECO:0000313" key="6">
    <source>
        <dbReference type="Proteomes" id="UP000288805"/>
    </source>
</evidence>
<dbReference type="GO" id="GO:0016705">
    <property type="term" value="F:oxidoreductase activity, acting on paired donors, with incorporation or reduction of molecular oxygen"/>
    <property type="evidence" value="ECO:0007669"/>
    <property type="project" value="InterPro"/>
</dbReference>
<keyword evidence="4" id="KW-1133">Transmembrane helix</keyword>
<dbReference type="Gramene" id="Vitis19g01430.t01">
    <property type="protein sequence ID" value="Vitis19g01430.t01.CDS"/>
    <property type="gene ID" value="Vitis19g01430"/>
</dbReference>
<comment type="similarity">
    <text evidence="1">Belongs to the cytochrome P450 family.</text>
</comment>
<dbReference type="AlphaFoldDB" id="A0A438H2J3"/>
<evidence type="ECO:0000256" key="4">
    <source>
        <dbReference type="SAM" id="Phobius"/>
    </source>
</evidence>
<name>A0A438H2J3_VITVI</name>
<sequence>MGLQELEQHWIVKLVKKFDGLTFGQHSMALPFPGTAFYLAKKAAEVIRKDLRSIIKDRKEALSKGNFTMHDVLSYMILAGDSSVRIMPENEIADRIMGLLTAGYNVVAMAITFFMKYVGERPKIQDNILAGKRLPT</sequence>
<dbReference type="PANTHER" id="PTHR24286">
    <property type="entry name" value="CYTOCHROME P450 26"/>
    <property type="match status" value="1"/>
</dbReference>
<keyword evidence="3" id="KW-0408">Iron</keyword>
<dbReference type="GO" id="GO:0020037">
    <property type="term" value="F:heme binding"/>
    <property type="evidence" value="ECO:0007669"/>
    <property type="project" value="InterPro"/>
</dbReference>
<dbReference type="InterPro" id="IPR036396">
    <property type="entry name" value="Cyt_P450_sf"/>
</dbReference>
<gene>
    <name evidence="5" type="primary">C7A52_13</name>
    <name evidence="5" type="ORF">CK203_050449</name>
</gene>
<dbReference type="InterPro" id="IPR001128">
    <property type="entry name" value="Cyt_P450"/>
</dbReference>
<organism evidence="5 6">
    <name type="scientific">Vitis vinifera</name>
    <name type="common">Grape</name>
    <dbReference type="NCBI Taxonomy" id="29760"/>
    <lineage>
        <taxon>Eukaryota</taxon>
        <taxon>Viridiplantae</taxon>
        <taxon>Streptophyta</taxon>
        <taxon>Embryophyta</taxon>
        <taxon>Tracheophyta</taxon>
        <taxon>Spermatophyta</taxon>
        <taxon>Magnoliopsida</taxon>
        <taxon>eudicotyledons</taxon>
        <taxon>Gunneridae</taxon>
        <taxon>Pentapetalae</taxon>
        <taxon>rosids</taxon>
        <taxon>Vitales</taxon>
        <taxon>Vitaceae</taxon>
        <taxon>Viteae</taxon>
        <taxon>Vitis</taxon>
    </lineage>
</organism>
<keyword evidence="4" id="KW-0472">Membrane</keyword>
<comment type="caution">
    <text evidence="5">The sequence shown here is derived from an EMBL/GenBank/DDBJ whole genome shotgun (WGS) entry which is preliminary data.</text>
</comment>
<protein>
    <submittedName>
        <fullName evidence="5">Beta-amyrin 28-oxidase</fullName>
    </submittedName>
</protein>
<evidence type="ECO:0000256" key="1">
    <source>
        <dbReference type="ARBA" id="ARBA00010617"/>
    </source>
</evidence>
<dbReference type="GO" id="GO:0004497">
    <property type="term" value="F:monooxygenase activity"/>
    <property type="evidence" value="ECO:0007669"/>
    <property type="project" value="InterPro"/>
</dbReference>
<keyword evidence="4" id="KW-0812">Transmembrane</keyword>
<evidence type="ECO:0000256" key="2">
    <source>
        <dbReference type="ARBA" id="ARBA00022723"/>
    </source>
</evidence>
<dbReference type="GO" id="GO:0005506">
    <property type="term" value="F:iron ion binding"/>
    <property type="evidence" value="ECO:0007669"/>
    <property type="project" value="InterPro"/>
</dbReference>
<keyword evidence="2" id="KW-0479">Metal-binding</keyword>
<dbReference type="Proteomes" id="UP000288805">
    <property type="component" value="Unassembled WGS sequence"/>
</dbReference>
<dbReference type="Pfam" id="PF00067">
    <property type="entry name" value="p450"/>
    <property type="match status" value="1"/>
</dbReference>
<reference evidence="5 6" key="1">
    <citation type="journal article" date="2018" name="PLoS Genet.">
        <title>Population sequencing reveals clonal diversity and ancestral inbreeding in the grapevine cultivar Chardonnay.</title>
        <authorList>
            <person name="Roach M.J."/>
            <person name="Johnson D.L."/>
            <person name="Bohlmann J."/>
            <person name="van Vuuren H.J."/>
            <person name="Jones S.J."/>
            <person name="Pretorius I.S."/>
            <person name="Schmidt S.A."/>
            <person name="Borneman A.R."/>
        </authorList>
    </citation>
    <scope>NUCLEOTIDE SEQUENCE [LARGE SCALE GENOMIC DNA]</scope>
    <source>
        <strain evidence="6">cv. Chardonnay</strain>
        <tissue evidence="5">Leaf</tissue>
    </source>
</reference>
<feature type="transmembrane region" description="Helical" evidence="4">
    <location>
        <begin position="96"/>
        <end position="115"/>
    </location>
</feature>
<dbReference type="PANTHER" id="PTHR24286:SF88">
    <property type="entry name" value="BETA-AMYRIN 28-OXIDASE-LIKE"/>
    <property type="match status" value="1"/>
</dbReference>
<dbReference type="Gene3D" id="1.10.630.10">
    <property type="entry name" value="Cytochrome P450"/>
    <property type="match status" value="1"/>
</dbReference>
<dbReference type="OrthoDB" id="3945418at2759"/>
<evidence type="ECO:0000256" key="3">
    <source>
        <dbReference type="ARBA" id="ARBA00023004"/>
    </source>
</evidence>